<dbReference type="Proteomes" id="UP000309117">
    <property type="component" value="Unassembled WGS sequence"/>
</dbReference>
<dbReference type="Gene3D" id="3.40.630.30">
    <property type="match status" value="1"/>
</dbReference>
<proteinExistence type="predicted"/>
<evidence type="ECO:0000259" key="1">
    <source>
        <dbReference type="PROSITE" id="PS51186"/>
    </source>
</evidence>
<dbReference type="InterPro" id="IPR016181">
    <property type="entry name" value="Acyl_CoA_acyltransferase"/>
</dbReference>
<dbReference type="RefSeq" id="WP_004040525.1">
    <property type="nucleotide sequence ID" value="NZ_AQFR02000003.1"/>
</dbReference>
<evidence type="ECO:0000313" key="3">
    <source>
        <dbReference type="Proteomes" id="UP000309117"/>
    </source>
</evidence>
<dbReference type="SUPFAM" id="SSF55729">
    <property type="entry name" value="Acyl-CoA N-acyltransferases (Nat)"/>
    <property type="match status" value="1"/>
</dbReference>
<dbReference type="AlphaFoldDB" id="A0A4S2BJS9"/>
<accession>A0A4S2BJS9</accession>
<dbReference type="CDD" id="cd04301">
    <property type="entry name" value="NAT_SF"/>
    <property type="match status" value="1"/>
</dbReference>
<dbReference type="GO" id="GO:0016747">
    <property type="term" value="F:acyltransferase activity, transferring groups other than amino-acyl groups"/>
    <property type="evidence" value="ECO:0007669"/>
    <property type="project" value="InterPro"/>
</dbReference>
<keyword evidence="2" id="KW-0808">Transferase</keyword>
<feature type="domain" description="N-acetyltransferase" evidence="1">
    <location>
        <begin position="10"/>
        <end position="150"/>
    </location>
</feature>
<dbReference type="EMBL" id="SRYV01000011">
    <property type="protein sequence ID" value="TGY14034.1"/>
    <property type="molecule type" value="Genomic_DNA"/>
</dbReference>
<dbReference type="PROSITE" id="PS51186">
    <property type="entry name" value="GNAT"/>
    <property type="match status" value="1"/>
</dbReference>
<gene>
    <name evidence="2" type="ORF">E5351_06805</name>
</gene>
<evidence type="ECO:0000313" key="2">
    <source>
        <dbReference type="EMBL" id="TGY14034.1"/>
    </source>
</evidence>
<reference evidence="2 3" key="1">
    <citation type="submission" date="2019-04" db="EMBL/GenBank/DDBJ databases">
        <title>Microbes associate with the intestines of laboratory mice.</title>
        <authorList>
            <person name="Navarre W."/>
            <person name="Wong E."/>
            <person name="Huang K."/>
            <person name="Tropini C."/>
            <person name="Ng K."/>
            <person name="Yu B."/>
        </authorList>
    </citation>
    <scope>NUCLEOTIDE SEQUENCE [LARGE SCALE GENOMIC DNA]</scope>
    <source>
        <strain evidence="2 3">NM61_E11</strain>
    </source>
</reference>
<dbReference type="Pfam" id="PF13673">
    <property type="entry name" value="Acetyltransf_10"/>
    <property type="match status" value="1"/>
</dbReference>
<comment type="caution">
    <text evidence="2">The sequence shown here is derived from an EMBL/GenBank/DDBJ whole genome shotgun (WGS) entry which is preliminary data.</text>
</comment>
<protein>
    <submittedName>
        <fullName evidence="2">GNAT family N-acetyltransferase</fullName>
    </submittedName>
</protein>
<name>A0A4S2BJS9_9LACO</name>
<organism evidence="2 3">
    <name type="scientific">Lactobacillus intestinalis</name>
    <dbReference type="NCBI Taxonomy" id="151781"/>
    <lineage>
        <taxon>Bacteria</taxon>
        <taxon>Bacillati</taxon>
        <taxon>Bacillota</taxon>
        <taxon>Bacilli</taxon>
        <taxon>Lactobacillales</taxon>
        <taxon>Lactobacillaceae</taxon>
        <taxon>Lactobacillus</taxon>
    </lineage>
</organism>
<dbReference type="InterPro" id="IPR000182">
    <property type="entry name" value="GNAT_dom"/>
</dbReference>
<sequence length="151" mass="17498">MEKINEFFFKKVDEMSGRELFCVERLRINSFVVEQKITLPELDDTDLVATQVYLLNDDQTCALATCRVFKKGGKWMFGRVAVDKDTRGQHLGAKMMKSVHQFLINQGADRVYCHAQMQAKPFYDYLGYGTEGDIFDEGGVKHVMMYYKLKK</sequence>